<comment type="caution">
    <text evidence="3">The sequence shown here is derived from an EMBL/GenBank/DDBJ whole genome shotgun (WGS) entry which is preliminary data.</text>
</comment>
<feature type="chain" id="PRO_5045713019" description="Polysaccharide lyase 14 domain-containing protein" evidence="1">
    <location>
        <begin position="23"/>
        <end position="287"/>
    </location>
</feature>
<dbReference type="Pfam" id="PF21294">
    <property type="entry name" value="Polysacc_lyase_14"/>
    <property type="match status" value="1"/>
</dbReference>
<reference evidence="3 4" key="1">
    <citation type="submission" date="2023-04" db="EMBL/GenBank/DDBJ databases">
        <title>Genome of Basidiobolus ranarum AG-B5.</title>
        <authorList>
            <person name="Stajich J.E."/>
            <person name="Carter-House D."/>
            <person name="Gryganskyi A."/>
        </authorList>
    </citation>
    <scope>NUCLEOTIDE SEQUENCE [LARGE SCALE GENOMIC DNA]</scope>
    <source>
        <strain evidence="3 4">AG-B5</strain>
    </source>
</reference>
<evidence type="ECO:0000259" key="2">
    <source>
        <dbReference type="Pfam" id="PF21294"/>
    </source>
</evidence>
<accession>A0ABR2VTT6</accession>
<name>A0ABR2VTT6_9FUNG</name>
<dbReference type="Proteomes" id="UP001479436">
    <property type="component" value="Unassembled WGS sequence"/>
</dbReference>
<evidence type="ECO:0000313" key="4">
    <source>
        <dbReference type="Proteomes" id="UP001479436"/>
    </source>
</evidence>
<dbReference type="EMBL" id="JASJQH010007761">
    <property type="protein sequence ID" value="KAK9702019.1"/>
    <property type="molecule type" value="Genomic_DNA"/>
</dbReference>
<organism evidence="3 4">
    <name type="scientific">Basidiobolus ranarum</name>
    <dbReference type="NCBI Taxonomy" id="34480"/>
    <lineage>
        <taxon>Eukaryota</taxon>
        <taxon>Fungi</taxon>
        <taxon>Fungi incertae sedis</taxon>
        <taxon>Zoopagomycota</taxon>
        <taxon>Entomophthoromycotina</taxon>
        <taxon>Basidiobolomycetes</taxon>
        <taxon>Basidiobolales</taxon>
        <taxon>Basidiobolaceae</taxon>
        <taxon>Basidiobolus</taxon>
    </lineage>
</organism>
<dbReference type="InterPro" id="IPR048958">
    <property type="entry name" value="Polysacc_lyase_14"/>
</dbReference>
<feature type="domain" description="Polysaccharide lyase 14" evidence="2">
    <location>
        <begin position="74"/>
        <end position="280"/>
    </location>
</feature>
<dbReference type="Gene3D" id="2.60.120.200">
    <property type="match status" value="1"/>
</dbReference>
<gene>
    <name evidence="3" type="ORF">K7432_011455</name>
</gene>
<keyword evidence="4" id="KW-1185">Reference proteome</keyword>
<keyword evidence="1" id="KW-0732">Signal</keyword>
<dbReference type="PANTHER" id="PTHR40124:SF1">
    <property type="entry name" value="DISAGGREGATASE RELATED REPEAT PROTEIN"/>
    <property type="match status" value="1"/>
</dbReference>
<proteinExistence type="predicted"/>
<protein>
    <recommendedName>
        <fullName evidence="2">Polysaccharide lyase 14 domain-containing protein</fullName>
    </recommendedName>
</protein>
<evidence type="ECO:0000313" key="3">
    <source>
        <dbReference type="EMBL" id="KAK9702019.1"/>
    </source>
</evidence>
<sequence>MCTIRRLFYLWIMIFSTLLIDAQDLDLTPNPLCASSSSMEFWSSKDATSLESFKIEKISFGRNNYKFVPDPLNGEETVLRVFYPKGSRTPTSPGEQGGLGFYSKPIALEKEVTLEYKVFFPEGFDFVKGGKLPGIYGGSPDCPDNNNRRKCFTTRFMFRTKGEGEIYIYAPLSQAPEYCHIYPRSVCNPNYGDSLARGSFQFTTGKWHTLKQSLHMNDVGEENGILRVWADGNLVIDYHQLVYRTEEAVQNIGMIFHTFFGGSTPLYSTPKDQFSYFKDFNIYNCTM</sequence>
<feature type="signal peptide" evidence="1">
    <location>
        <begin position="1"/>
        <end position="22"/>
    </location>
</feature>
<evidence type="ECO:0000256" key="1">
    <source>
        <dbReference type="SAM" id="SignalP"/>
    </source>
</evidence>
<dbReference type="PANTHER" id="PTHR40124">
    <property type="match status" value="1"/>
</dbReference>